<proteinExistence type="predicted"/>
<accession>A0A8A1LB83</accession>
<reference evidence="1" key="1">
    <citation type="submission" date="2021-01" db="EMBL/GenBank/DDBJ databases">
        <title>Chromosome-level genome assembly of a human fungal pathogen reveals clustering of transcriptionally co-regulated genes.</title>
        <authorList>
            <person name="Voorhies M."/>
            <person name="Cohen S."/>
            <person name="Shea T.P."/>
            <person name="Petrus S."/>
            <person name="Munoz J.F."/>
            <person name="Poplawski S."/>
            <person name="Goldman W.E."/>
            <person name="Michael T."/>
            <person name="Cuomo C.A."/>
            <person name="Sil A."/>
            <person name="Beyhan S."/>
        </authorList>
    </citation>
    <scope>NUCLEOTIDE SEQUENCE</scope>
    <source>
        <strain evidence="1">H88</strain>
    </source>
</reference>
<evidence type="ECO:0000313" key="1">
    <source>
        <dbReference type="EMBL" id="QSS49694.1"/>
    </source>
</evidence>
<dbReference type="Proteomes" id="UP000663419">
    <property type="component" value="Chromosome 1"/>
</dbReference>
<sequence length="90" mass="10017">MHFNLPHPAPTLSSPAISGPSLILLQQRTVNYLPANFFFPPNDKTCSTSAICQIPTRQCGRDHLRCLPLICRWTVITLVIATTTAVFHMI</sequence>
<protein>
    <submittedName>
        <fullName evidence="1">Uncharacterized protein</fullName>
    </submittedName>
</protein>
<gene>
    <name evidence="1" type="ORF">I7I53_10121</name>
</gene>
<dbReference type="VEuPathDB" id="FungiDB:I7I53_10121"/>
<evidence type="ECO:0000313" key="2">
    <source>
        <dbReference type="Proteomes" id="UP000663419"/>
    </source>
</evidence>
<name>A0A8A1LB83_AJEC8</name>
<dbReference type="AlphaFoldDB" id="A0A8A1LB83"/>
<dbReference type="EMBL" id="CP069102">
    <property type="protein sequence ID" value="QSS49694.1"/>
    <property type="molecule type" value="Genomic_DNA"/>
</dbReference>
<organism evidence="1 2">
    <name type="scientific">Ajellomyces capsulatus (strain H88)</name>
    <name type="common">Darling's disease fungus</name>
    <name type="synonym">Histoplasma capsulatum</name>
    <dbReference type="NCBI Taxonomy" id="544711"/>
    <lineage>
        <taxon>Eukaryota</taxon>
        <taxon>Fungi</taxon>
        <taxon>Dikarya</taxon>
        <taxon>Ascomycota</taxon>
        <taxon>Pezizomycotina</taxon>
        <taxon>Eurotiomycetes</taxon>
        <taxon>Eurotiomycetidae</taxon>
        <taxon>Onygenales</taxon>
        <taxon>Ajellomycetaceae</taxon>
        <taxon>Histoplasma</taxon>
    </lineage>
</organism>